<feature type="domain" description="HTH marR-type" evidence="2">
    <location>
        <begin position="6"/>
        <end position="50"/>
    </location>
</feature>
<dbReference type="Pfam" id="PF12802">
    <property type="entry name" value="MarR_2"/>
    <property type="match status" value="1"/>
</dbReference>
<dbReference type="PANTHER" id="PTHR18964">
    <property type="entry name" value="ROK (REPRESSOR, ORF, KINASE) FAMILY"/>
    <property type="match status" value="1"/>
</dbReference>
<protein>
    <submittedName>
        <fullName evidence="3">Transcriptional regulator</fullName>
    </submittedName>
</protein>
<dbReference type="InterPro" id="IPR000600">
    <property type="entry name" value="ROK"/>
</dbReference>
<reference evidence="4" key="1">
    <citation type="journal article" date="2019" name="Int. J. Syst. Evol. Microbiol.">
        <title>The Global Catalogue of Microorganisms (GCM) 10K type strain sequencing project: providing services to taxonomists for standard genome sequencing and annotation.</title>
        <authorList>
            <consortium name="The Broad Institute Genomics Platform"/>
            <consortium name="The Broad Institute Genome Sequencing Center for Infectious Disease"/>
            <person name="Wu L."/>
            <person name="Ma J."/>
        </authorList>
    </citation>
    <scope>NUCLEOTIDE SEQUENCE [LARGE SCALE GENOMIC DNA]</scope>
    <source>
        <strain evidence="4">NBRC 3266</strain>
    </source>
</reference>
<dbReference type="SUPFAM" id="SSF53067">
    <property type="entry name" value="Actin-like ATPase domain"/>
    <property type="match status" value="1"/>
</dbReference>
<dbReference type="InterPro" id="IPR036390">
    <property type="entry name" value="WH_DNA-bd_sf"/>
</dbReference>
<gene>
    <name evidence="3" type="ORF">GCM10007870_22140</name>
</gene>
<dbReference type="Gene3D" id="3.30.420.40">
    <property type="match status" value="2"/>
</dbReference>
<proteinExistence type="inferred from homology"/>
<name>A0ABQ5WSX5_9PROT</name>
<dbReference type="Gene3D" id="1.10.10.10">
    <property type="entry name" value="Winged helix-like DNA-binding domain superfamily/Winged helix DNA-binding domain"/>
    <property type="match status" value="1"/>
</dbReference>
<keyword evidence="4" id="KW-1185">Reference proteome</keyword>
<dbReference type="RefSeq" id="WP_099287633.1">
    <property type="nucleotide sequence ID" value="NZ_BEWP01000025.1"/>
</dbReference>
<dbReference type="InterPro" id="IPR036388">
    <property type="entry name" value="WH-like_DNA-bd_sf"/>
</dbReference>
<dbReference type="InterPro" id="IPR043129">
    <property type="entry name" value="ATPase_NBD"/>
</dbReference>
<evidence type="ECO:0000256" key="1">
    <source>
        <dbReference type="ARBA" id="ARBA00006479"/>
    </source>
</evidence>
<comment type="similarity">
    <text evidence="1">Belongs to the ROK (NagC/XylR) family.</text>
</comment>
<dbReference type="Pfam" id="PF00480">
    <property type="entry name" value="ROK"/>
    <property type="match status" value="1"/>
</dbReference>
<dbReference type="SUPFAM" id="SSF46785">
    <property type="entry name" value="Winged helix' DNA-binding domain"/>
    <property type="match status" value="1"/>
</dbReference>
<accession>A0ABQ5WSX5</accession>
<evidence type="ECO:0000313" key="4">
    <source>
        <dbReference type="Proteomes" id="UP001156629"/>
    </source>
</evidence>
<evidence type="ECO:0000259" key="2">
    <source>
        <dbReference type="Pfam" id="PF12802"/>
    </source>
</evidence>
<dbReference type="InterPro" id="IPR000835">
    <property type="entry name" value="HTH_MarR-typ"/>
</dbReference>
<organism evidence="3 4">
    <name type="scientific">Gluconobacter kondonii</name>
    <dbReference type="NCBI Taxonomy" id="941463"/>
    <lineage>
        <taxon>Bacteria</taxon>
        <taxon>Pseudomonadati</taxon>
        <taxon>Pseudomonadota</taxon>
        <taxon>Alphaproteobacteria</taxon>
        <taxon>Acetobacterales</taxon>
        <taxon>Acetobacteraceae</taxon>
        <taxon>Gluconobacter</taxon>
    </lineage>
</organism>
<dbReference type="PANTHER" id="PTHR18964:SF149">
    <property type="entry name" value="BIFUNCTIONAL UDP-N-ACETYLGLUCOSAMINE 2-EPIMERASE_N-ACETYLMANNOSAMINE KINASE"/>
    <property type="match status" value="1"/>
</dbReference>
<dbReference type="Proteomes" id="UP001156629">
    <property type="component" value="Unassembled WGS sequence"/>
</dbReference>
<dbReference type="GeneID" id="76195957"/>
<evidence type="ECO:0000313" key="3">
    <source>
        <dbReference type="EMBL" id="GLQ66630.1"/>
    </source>
</evidence>
<comment type="caution">
    <text evidence="3">The sequence shown here is derived from an EMBL/GenBank/DDBJ whole genome shotgun (WGS) entry which is preliminary data.</text>
</comment>
<dbReference type="EMBL" id="BSNV01000020">
    <property type="protein sequence ID" value="GLQ66630.1"/>
    <property type="molecule type" value="Genomic_DNA"/>
</dbReference>
<sequence>MFSTGHHRILSAITRLGPKSRTDLARLLGLSKGSISIFVRDLLEQGILKEQELIFSQGRPSVTLGLRSDAASFIGISLHTDPATIVLTDPHGEVLARRQIPRETDPERCFSLLAKAVQKVRRHAEPNIGLTTGIGVAQPGFVSRDRRICLASAALGWRNVDVAGELSELTGLPVFVENDTNALILGEQLFGASGECPNFSLVFVGDGIGSTHIIDSRLYRGHHGGAGELAHSPVAFDLQNALPCRCGNRGCLETLASLQSIKGAARSAGLPSEIPELIGLANTGDPDALRILHRAGSALGFGLAQLVQILDPSQVVVLMDAALKDSVFSNVLRQEMEAHVLKRPGTQSTLILRSASNDSFALGAASIAAQHFLFGIDWI</sequence>